<evidence type="ECO:0000259" key="2">
    <source>
        <dbReference type="PROSITE" id="PS50933"/>
    </source>
</evidence>
<feature type="signal peptide" evidence="1">
    <location>
        <begin position="1"/>
        <end position="18"/>
    </location>
</feature>
<feature type="chain" id="PRO_5003467265" description="CHRD domain-containing protein" evidence="1">
    <location>
        <begin position="19"/>
        <end position="871"/>
    </location>
</feature>
<dbReference type="AlphaFoldDB" id="G4QGG7"/>
<dbReference type="STRING" id="1085623.GNIT_1368"/>
<keyword evidence="4" id="KW-1185">Reference proteome</keyword>
<feature type="domain" description="CHRD" evidence="2">
    <location>
        <begin position="33"/>
        <end position="151"/>
    </location>
</feature>
<organism evidence="3 4">
    <name type="scientific">Glaciecola nitratireducens (strain JCM 12485 / KCTC 12276 / FR1064)</name>
    <dbReference type="NCBI Taxonomy" id="1085623"/>
    <lineage>
        <taxon>Bacteria</taxon>
        <taxon>Pseudomonadati</taxon>
        <taxon>Pseudomonadota</taxon>
        <taxon>Gammaproteobacteria</taxon>
        <taxon>Alteromonadales</taxon>
        <taxon>Alteromonadaceae</taxon>
        <taxon>Brumicola</taxon>
    </lineage>
</organism>
<name>G4QGG7_GLANF</name>
<evidence type="ECO:0000313" key="3">
    <source>
        <dbReference type="EMBL" id="AEP29492.1"/>
    </source>
</evidence>
<dbReference type="PROSITE" id="PS50933">
    <property type="entry name" value="CHRD"/>
    <property type="match status" value="3"/>
</dbReference>
<dbReference type="KEGG" id="gni:GNIT_1368"/>
<proteinExistence type="predicted"/>
<gene>
    <name evidence="3" type="ordered locus">GNIT_1368</name>
</gene>
<dbReference type="InterPro" id="IPR052278">
    <property type="entry name" value="Chordin-like_regulators"/>
</dbReference>
<dbReference type="PROSITE" id="PS51257">
    <property type="entry name" value="PROKAR_LIPOPROTEIN"/>
    <property type="match status" value="1"/>
</dbReference>
<dbReference type="HOGENOM" id="CLU_329494_0_0_6"/>
<dbReference type="EMBL" id="CP003060">
    <property type="protein sequence ID" value="AEP29492.1"/>
    <property type="molecule type" value="Genomic_DNA"/>
</dbReference>
<dbReference type="Proteomes" id="UP000009282">
    <property type="component" value="Chromosome"/>
</dbReference>
<evidence type="ECO:0000256" key="1">
    <source>
        <dbReference type="SAM" id="SignalP"/>
    </source>
</evidence>
<keyword evidence="1" id="KW-0732">Signal</keyword>
<dbReference type="SMART" id="SM00754">
    <property type="entry name" value="CHRD"/>
    <property type="match status" value="7"/>
</dbReference>
<dbReference type="RefSeq" id="WP_014108366.1">
    <property type="nucleotide sequence ID" value="NC_016041.1"/>
</dbReference>
<dbReference type="Pfam" id="PF07452">
    <property type="entry name" value="CHRD"/>
    <property type="match status" value="7"/>
</dbReference>
<sequence>MLKYILMLSILFFLAACGSDDIDPIAPPAMFTPTGSFNTTLTSGQQVPQTVSADSASATVEYDSDASMIRVTLDISGVSMLNDATLNIGALGTSGTAVFTFEDNGTDTLELTNEVSADQLDALLDGSMYIDISTTDFPDGAIRGQILPEEVAVVSFSLSGAQEVPAVVSAATGDGYASYNTSTEALTLRVNTVGADDATMAHIHTGRVGNNGPVLVGLASGGTGIWEAPEGATLDADTFAVLASGGYYVNVHTPANPSGEIRGQILTSDFALATFSLSGTQEVPAVSTTAKGDGYALVNTSDFGVELTVVTQGVEDATMAHIHTGRIGENGPVLVPLEQSEANANVWATPDGAALTAEIFGVLASGGHYVNVHTPANPSGELRGQILTDNFALVTFALSGDQEVPAVSSMATGSGYALVDTNDFALELKVVTQGVEDATMAHIHTGRIGENGPVLVALEQSMDDVNVWSVPEGTALDAEIFGVLASGGHYVNVHTPANPSGELRGQILTDNLVLVTFDLSGAQEVPAVSTNASGSGYAIVNTNDYALELKVVTDGVVDATMAHVHTGRVGENGPVLVALEQSPDDANVWSAPTDAALSAEIFSILASGGHYVNVHTPANPSGELRGQILTDNFVLATFALSGEQEVPSLDTMASGSGYALVNTNDYAVELTVVTQGVLDATMAHIHTGRIGKNGGVLVALEQSEDDTNVWSTPDGTALNAEIFAVLASGGHYVNVHTPANPGGELRGQIITGNFVLVTFDLSGEQEVPAVATDADGDGYALVNTSNFDLELVANTRGVSDASMAHIHTGDAGSNGPVLLALAQPEGVTDTWMTPSGAQINAEIFAVLAGGGHYVNVQTPANPSGEIRGQIQ</sequence>
<protein>
    <recommendedName>
        <fullName evidence="2">CHRD domain-containing protein</fullName>
    </recommendedName>
</protein>
<reference evidence="3 4" key="1">
    <citation type="journal article" date="2011" name="J. Bacteriol.">
        <title>Complete genome sequence of seawater bacterium Glaciecola nitratireducens FR1064T.</title>
        <authorList>
            <person name="Bian F."/>
            <person name="Qin Q.L."/>
            <person name="Xie B.B."/>
            <person name="Shu Y.L."/>
            <person name="Zhang X.Y."/>
            <person name="Yu Y."/>
            <person name="Chen B."/>
            <person name="Chen X.L."/>
            <person name="Zhou B.C."/>
            <person name="Zhang Y.Z."/>
        </authorList>
    </citation>
    <scope>NUCLEOTIDE SEQUENCE [LARGE SCALE GENOMIC DNA]</scope>
    <source>
        <strain evidence="4">JCM 12485 / KCTC 12276 / FR1064</strain>
    </source>
</reference>
<dbReference type="PANTHER" id="PTHR46526">
    <property type="entry name" value="CHORDIN"/>
    <property type="match status" value="1"/>
</dbReference>
<dbReference type="InterPro" id="IPR010895">
    <property type="entry name" value="CHRD"/>
</dbReference>
<evidence type="ECO:0000313" key="4">
    <source>
        <dbReference type="Proteomes" id="UP000009282"/>
    </source>
</evidence>
<dbReference type="OrthoDB" id="9783299at2"/>
<dbReference type="PANTHER" id="PTHR46526:SF1">
    <property type="entry name" value="CHORDIN"/>
    <property type="match status" value="1"/>
</dbReference>
<dbReference type="GO" id="GO:0005615">
    <property type="term" value="C:extracellular space"/>
    <property type="evidence" value="ECO:0007669"/>
    <property type="project" value="TreeGrafter"/>
</dbReference>
<accession>G4QGG7</accession>
<dbReference type="eggNOG" id="COG2931">
    <property type="taxonomic scope" value="Bacteria"/>
</dbReference>
<feature type="domain" description="CHRD" evidence="2">
    <location>
        <begin position="390"/>
        <end position="512"/>
    </location>
</feature>
<dbReference type="GO" id="GO:0036122">
    <property type="term" value="F:BMP binding"/>
    <property type="evidence" value="ECO:0007669"/>
    <property type="project" value="TreeGrafter"/>
</dbReference>
<feature type="domain" description="CHRD" evidence="2">
    <location>
        <begin position="632"/>
        <end position="754"/>
    </location>
</feature>